<evidence type="ECO:0000256" key="8">
    <source>
        <dbReference type="SAM" id="MobiDB-lite"/>
    </source>
</evidence>
<dbReference type="EMBL" id="CM017692">
    <property type="protein sequence ID" value="TYH15827.1"/>
    <property type="molecule type" value="Genomic_DNA"/>
</dbReference>
<evidence type="ECO:0000259" key="9">
    <source>
        <dbReference type="PROSITE" id="PS50114"/>
    </source>
</evidence>
<evidence type="ECO:0000256" key="2">
    <source>
        <dbReference type="ARBA" id="ARBA00022771"/>
    </source>
</evidence>
<keyword evidence="11" id="KW-1185">Reference proteome</keyword>
<keyword evidence="4" id="KW-0805">Transcription regulation</keyword>
<dbReference type="InterPro" id="IPR000679">
    <property type="entry name" value="Znf_GATA"/>
</dbReference>
<proteinExistence type="predicted"/>
<name>A0A5D2GCC9_GOSDA</name>
<evidence type="ECO:0000313" key="10">
    <source>
        <dbReference type="EMBL" id="TYH15827.1"/>
    </source>
</evidence>
<dbReference type="GO" id="GO:0008270">
    <property type="term" value="F:zinc ion binding"/>
    <property type="evidence" value="ECO:0007669"/>
    <property type="project" value="UniProtKB-KW"/>
</dbReference>
<evidence type="ECO:0000256" key="5">
    <source>
        <dbReference type="ARBA" id="ARBA00023125"/>
    </source>
</evidence>
<dbReference type="SUPFAM" id="SSF57716">
    <property type="entry name" value="Glucocorticoid receptor-like (DNA-binding domain)"/>
    <property type="match status" value="1"/>
</dbReference>
<keyword evidence="5" id="KW-0238">DNA-binding</keyword>
<keyword evidence="2 7" id="KW-0863">Zinc-finger</keyword>
<evidence type="ECO:0000256" key="3">
    <source>
        <dbReference type="ARBA" id="ARBA00022833"/>
    </source>
</evidence>
<dbReference type="GO" id="GO:0043565">
    <property type="term" value="F:sequence-specific DNA binding"/>
    <property type="evidence" value="ECO:0007669"/>
    <property type="project" value="InterPro"/>
</dbReference>
<dbReference type="Gene3D" id="3.30.50.10">
    <property type="entry name" value="Erythroid Transcription Factor GATA-1, subunit A"/>
    <property type="match status" value="1"/>
</dbReference>
<feature type="region of interest" description="Disordered" evidence="8">
    <location>
        <begin position="1"/>
        <end position="25"/>
    </location>
</feature>
<dbReference type="PANTHER" id="PTHR47255">
    <property type="entry name" value="GATA TRANSCRIPTION FACTOR 22-RELATED"/>
    <property type="match status" value="1"/>
</dbReference>
<sequence length="236" mass="26444">MDNSPWFNQAATEMNGQNNDNNNAGNSRVDLTLKLGLPLFDSLQNPALYHNIQQGPVNEGAMAEAPQQHFNGSQYAAWLSPDQIGNSSSAHNMNYPNVFNNFSGPSVEFPPYDTINSYNYVPPPPPPPPPLHELPPNSYTLLDVPPRRAAQLQQREFESSSGWGLGRGQRGYGLYNDPNKRCTNYNCNTNDTPMWRKGPLGPKTLCNACGIKYRKEEEKRKTKEGRDGEQQFDLNE</sequence>
<protein>
    <recommendedName>
        <fullName evidence="9">GATA-type domain-containing protein</fullName>
    </recommendedName>
</protein>
<evidence type="ECO:0000256" key="6">
    <source>
        <dbReference type="ARBA" id="ARBA00023163"/>
    </source>
</evidence>
<dbReference type="InterPro" id="IPR052138">
    <property type="entry name" value="GATA_ZnFinger_Domain"/>
</dbReference>
<feature type="region of interest" description="Disordered" evidence="8">
    <location>
        <begin position="216"/>
        <end position="236"/>
    </location>
</feature>
<dbReference type="Proteomes" id="UP000323506">
    <property type="component" value="Chromosome A05"/>
</dbReference>
<feature type="compositionally biased region" description="Basic and acidic residues" evidence="8">
    <location>
        <begin position="216"/>
        <end position="229"/>
    </location>
</feature>
<evidence type="ECO:0000256" key="1">
    <source>
        <dbReference type="ARBA" id="ARBA00022723"/>
    </source>
</evidence>
<keyword evidence="3" id="KW-0862">Zinc</keyword>
<evidence type="ECO:0000256" key="4">
    <source>
        <dbReference type="ARBA" id="ARBA00023015"/>
    </source>
</evidence>
<evidence type="ECO:0000313" key="11">
    <source>
        <dbReference type="Proteomes" id="UP000323506"/>
    </source>
</evidence>
<organism evidence="10 11">
    <name type="scientific">Gossypium darwinii</name>
    <name type="common">Darwin's cotton</name>
    <name type="synonym">Gossypium barbadense var. darwinii</name>
    <dbReference type="NCBI Taxonomy" id="34276"/>
    <lineage>
        <taxon>Eukaryota</taxon>
        <taxon>Viridiplantae</taxon>
        <taxon>Streptophyta</taxon>
        <taxon>Embryophyta</taxon>
        <taxon>Tracheophyta</taxon>
        <taxon>Spermatophyta</taxon>
        <taxon>Magnoliopsida</taxon>
        <taxon>eudicotyledons</taxon>
        <taxon>Gunneridae</taxon>
        <taxon>Pentapetalae</taxon>
        <taxon>rosids</taxon>
        <taxon>malvids</taxon>
        <taxon>Malvales</taxon>
        <taxon>Malvaceae</taxon>
        <taxon>Malvoideae</taxon>
        <taxon>Gossypium</taxon>
    </lineage>
</organism>
<dbReference type="SMART" id="SM00401">
    <property type="entry name" value="ZnF_GATA"/>
    <property type="match status" value="1"/>
</dbReference>
<dbReference type="CDD" id="cd00202">
    <property type="entry name" value="ZnF_GATA"/>
    <property type="match status" value="1"/>
</dbReference>
<keyword evidence="1" id="KW-0479">Metal-binding</keyword>
<dbReference type="Pfam" id="PF00320">
    <property type="entry name" value="GATA"/>
    <property type="match status" value="1"/>
</dbReference>
<feature type="compositionally biased region" description="Polar residues" evidence="8">
    <location>
        <begin position="1"/>
        <end position="14"/>
    </location>
</feature>
<dbReference type="PROSITE" id="PS50114">
    <property type="entry name" value="GATA_ZN_FINGER_2"/>
    <property type="match status" value="1"/>
</dbReference>
<feature type="domain" description="GATA-type" evidence="9">
    <location>
        <begin position="186"/>
        <end position="232"/>
    </location>
</feature>
<dbReference type="GO" id="GO:0006355">
    <property type="term" value="P:regulation of DNA-templated transcription"/>
    <property type="evidence" value="ECO:0007669"/>
    <property type="project" value="InterPro"/>
</dbReference>
<evidence type="ECO:0000256" key="7">
    <source>
        <dbReference type="PROSITE-ProRule" id="PRU00094"/>
    </source>
</evidence>
<gene>
    <name evidence="10" type="ORF">ES288_A05G070700v1</name>
</gene>
<dbReference type="PANTHER" id="PTHR47255:SF4">
    <property type="entry name" value="GATA ZINC FINGER DOMAIN-CONTAINING PROTEIN 12"/>
    <property type="match status" value="1"/>
</dbReference>
<accession>A0A5D2GCC9</accession>
<dbReference type="InterPro" id="IPR013088">
    <property type="entry name" value="Znf_NHR/GATA"/>
</dbReference>
<dbReference type="AlphaFoldDB" id="A0A5D2GCC9"/>
<feature type="compositionally biased region" description="Low complexity" evidence="8">
    <location>
        <begin position="15"/>
        <end position="25"/>
    </location>
</feature>
<keyword evidence="6" id="KW-0804">Transcription</keyword>
<reference evidence="10 11" key="1">
    <citation type="submission" date="2019-06" db="EMBL/GenBank/DDBJ databases">
        <title>WGS assembly of Gossypium darwinii.</title>
        <authorList>
            <person name="Chen Z.J."/>
            <person name="Sreedasyam A."/>
            <person name="Ando A."/>
            <person name="Song Q."/>
            <person name="De L."/>
            <person name="Hulse-Kemp A."/>
            <person name="Ding M."/>
            <person name="Ye W."/>
            <person name="Kirkbride R."/>
            <person name="Jenkins J."/>
            <person name="Plott C."/>
            <person name="Lovell J."/>
            <person name="Lin Y.-M."/>
            <person name="Vaughn R."/>
            <person name="Liu B."/>
            <person name="Li W."/>
            <person name="Simpson S."/>
            <person name="Scheffler B."/>
            <person name="Saski C."/>
            <person name="Grover C."/>
            <person name="Hu G."/>
            <person name="Conover J."/>
            <person name="Carlson J."/>
            <person name="Shu S."/>
            <person name="Boston L."/>
            <person name="Williams M."/>
            <person name="Peterson D."/>
            <person name="Mcgee K."/>
            <person name="Jones D."/>
            <person name="Wendel J."/>
            <person name="Stelly D."/>
            <person name="Grimwood J."/>
            <person name="Schmutz J."/>
        </authorList>
    </citation>
    <scope>NUCLEOTIDE SEQUENCE [LARGE SCALE GENOMIC DNA]</scope>
    <source>
        <strain evidence="10">1808015.09</strain>
    </source>
</reference>